<dbReference type="Pfam" id="PF00106">
    <property type="entry name" value="adh_short"/>
    <property type="match status" value="1"/>
</dbReference>
<dbReference type="OrthoDB" id="7289984at2759"/>
<dbReference type="PANTHER" id="PTHR43963:SF4">
    <property type="entry name" value="CARBONYL REDUCTASE (NADPH)"/>
    <property type="match status" value="1"/>
</dbReference>
<evidence type="ECO:0000313" key="4">
    <source>
        <dbReference type="EMBL" id="CAH0110975.1"/>
    </source>
</evidence>
<evidence type="ECO:0000256" key="2">
    <source>
        <dbReference type="ARBA" id="ARBA00022857"/>
    </source>
</evidence>
<dbReference type="SUPFAM" id="SSF51735">
    <property type="entry name" value="NAD(P)-binding Rossmann-fold domains"/>
    <property type="match status" value="1"/>
</dbReference>
<accession>A0A8J2S5G9</accession>
<comment type="caution">
    <text evidence="4">The sequence shown here is derived from an EMBL/GenBank/DDBJ whole genome shotgun (WGS) entry which is preliminary data.</text>
</comment>
<proteinExistence type="inferred from homology"/>
<dbReference type="AlphaFoldDB" id="A0A8J2S5G9"/>
<name>A0A8J2S5G9_9CRUS</name>
<reference evidence="4" key="1">
    <citation type="submission" date="2021-11" db="EMBL/GenBank/DDBJ databases">
        <authorList>
            <person name="Schell T."/>
        </authorList>
    </citation>
    <scope>NUCLEOTIDE SEQUENCE</scope>
    <source>
        <strain evidence="4">M5</strain>
    </source>
</reference>
<dbReference type="PANTHER" id="PTHR43963">
    <property type="entry name" value="CARBONYL REDUCTASE 1-RELATED"/>
    <property type="match status" value="1"/>
</dbReference>
<evidence type="ECO:0000256" key="3">
    <source>
        <dbReference type="ARBA" id="ARBA00023002"/>
    </source>
</evidence>
<dbReference type="EMBL" id="CAKKLH010000309">
    <property type="protein sequence ID" value="CAH0110975.1"/>
    <property type="molecule type" value="Genomic_DNA"/>
</dbReference>
<evidence type="ECO:0000313" key="5">
    <source>
        <dbReference type="Proteomes" id="UP000789390"/>
    </source>
</evidence>
<comment type="similarity">
    <text evidence="1">Belongs to the short-chain dehydrogenases/reductases (SDR) family.</text>
</comment>
<evidence type="ECO:0008006" key="6">
    <source>
        <dbReference type="Google" id="ProtNLM"/>
    </source>
</evidence>
<gene>
    <name evidence="4" type="ORF">DGAL_LOCUS14584</name>
</gene>
<dbReference type="Proteomes" id="UP000789390">
    <property type="component" value="Unassembled WGS sequence"/>
</dbReference>
<sequence length="306" mass="34500">MSSIGTRVAVVTGSNKGIGYAAVMELCAKFDGTVYLTSRDETRGRKAVEELEKLGLHPAYHQLDIDDESSVLKLRDFLVDTHGGLDVLINNAAIMFPMTTPAEKFVESIRKTIDTNFYHTMRVCKILFPILRPHARVVHLTSDDGHLMKISGREPEASVLRKRFSDPDLTEQELCQLMEEFIEAAKNGDYFERGWPNSVDEREDTWPNEGYIVSKVGISALTRIHQRQFDQDPREDLTVNCVHPGYVITDATYQKGEKTIQEGAEAACWLAMQPLSSSSNDVPKGSYVWHDKQIVDWVHGPLPSIY</sequence>
<dbReference type="InterPro" id="IPR036291">
    <property type="entry name" value="NAD(P)-bd_dom_sf"/>
</dbReference>
<protein>
    <recommendedName>
        <fullName evidence="6">Carbonyl reductase [NADPH] 1</fullName>
    </recommendedName>
</protein>
<keyword evidence="3" id="KW-0560">Oxidoreductase</keyword>
<keyword evidence="5" id="KW-1185">Reference proteome</keyword>
<organism evidence="4 5">
    <name type="scientific">Daphnia galeata</name>
    <dbReference type="NCBI Taxonomy" id="27404"/>
    <lineage>
        <taxon>Eukaryota</taxon>
        <taxon>Metazoa</taxon>
        <taxon>Ecdysozoa</taxon>
        <taxon>Arthropoda</taxon>
        <taxon>Crustacea</taxon>
        <taxon>Branchiopoda</taxon>
        <taxon>Diplostraca</taxon>
        <taxon>Cladocera</taxon>
        <taxon>Anomopoda</taxon>
        <taxon>Daphniidae</taxon>
        <taxon>Daphnia</taxon>
    </lineage>
</organism>
<dbReference type="InterPro" id="IPR002347">
    <property type="entry name" value="SDR_fam"/>
</dbReference>
<keyword evidence="2" id="KW-0521">NADP</keyword>
<dbReference type="Gene3D" id="3.40.50.720">
    <property type="entry name" value="NAD(P)-binding Rossmann-like Domain"/>
    <property type="match status" value="1"/>
</dbReference>
<dbReference type="GO" id="GO:0004090">
    <property type="term" value="F:carbonyl reductase (NADPH) activity"/>
    <property type="evidence" value="ECO:0007669"/>
    <property type="project" value="TreeGrafter"/>
</dbReference>
<evidence type="ECO:0000256" key="1">
    <source>
        <dbReference type="ARBA" id="ARBA00006484"/>
    </source>
</evidence>
<dbReference type="PRINTS" id="PR00081">
    <property type="entry name" value="GDHRDH"/>
</dbReference>